<dbReference type="Pfam" id="PF12639">
    <property type="entry name" value="Colicin-DNase"/>
    <property type="match status" value="1"/>
</dbReference>
<keyword evidence="1" id="KW-0540">Nuclease</keyword>
<reference evidence="1 2" key="1">
    <citation type="submission" date="2024-01" db="EMBL/GenBank/DDBJ databases">
        <title>Seven novel Bacillus-like species.</title>
        <authorList>
            <person name="Liu G."/>
        </authorList>
    </citation>
    <scope>NUCLEOTIDE SEQUENCE [LARGE SCALE GENOMIC DNA]</scope>
    <source>
        <strain evidence="1 2">FJAT-51639</strain>
    </source>
</reference>
<organism evidence="1 2">
    <name type="scientific">Bacillus bruguierae</name>
    <dbReference type="NCBI Taxonomy" id="3127667"/>
    <lineage>
        <taxon>Bacteria</taxon>
        <taxon>Bacillati</taxon>
        <taxon>Bacillota</taxon>
        <taxon>Bacilli</taxon>
        <taxon>Bacillales</taxon>
        <taxon>Bacillaceae</taxon>
        <taxon>Bacillus</taxon>
    </lineage>
</organism>
<proteinExistence type="predicted"/>
<keyword evidence="1" id="KW-0255">Endonuclease</keyword>
<evidence type="ECO:0000313" key="1">
    <source>
        <dbReference type="EMBL" id="MEI4803416.1"/>
    </source>
</evidence>
<evidence type="ECO:0000313" key="2">
    <source>
        <dbReference type="Proteomes" id="UP001372526"/>
    </source>
</evidence>
<keyword evidence="1" id="KW-0378">Hydrolase</keyword>
<dbReference type="Proteomes" id="UP001372526">
    <property type="component" value="Unassembled WGS sequence"/>
</dbReference>
<keyword evidence="2" id="KW-1185">Reference proteome</keyword>
<dbReference type="EMBL" id="JBAWSX010000014">
    <property type="protein sequence ID" value="MEI4803416.1"/>
    <property type="molecule type" value="Genomic_DNA"/>
</dbReference>
<gene>
    <name evidence="1" type="ORF">WAZ07_19510</name>
</gene>
<dbReference type="GO" id="GO:0004519">
    <property type="term" value="F:endonuclease activity"/>
    <property type="evidence" value="ECO:0007669"/>
    <property type="project" value="UniProtKB-KW"/>
</dbReference>
<accession>A0ABU8FL54</accession>
<dbReference type="RefSeq" id="WP_336473853.1">
    <property type="nucleotide sequence ID" value="NZ_JBAWSX010000014.1"/>
</dbReference>
<sequence>MKPDDIQFKECTQMLKKAIEKGEILKEIFTPKQLKEIKIGLPRISDLTWHHHQISGEIQLVIFDTHGVNHFGGNKLWGGDIR</sequence>
<protein>
    <submittedName>
        <fullName evidence="1">HNH endonuclease</fullName>
    </submittedName>
</protein>
<comment type="caution">
    <text evidence="1">The sequence shown here is derived from an EMBL/GenBank/DDBJ whole genome shotgun (WGS) entry which is preliminary data.</text>
</comment>
<name>A0ABU8FL54_9BACI</name>